<proteinExistence type="inferred from homology"/>
<dbReference type="InterPro" id="IPR001640">
    <property type="entry name" value="Lgt"/>
</dbReference>
<evidence type="ECO:0000313" key="8">
    <source>
        <dbReference type="EMBL" id="STS93021.1"/>
    </source>
</evidence>
<dbReference type="PANTHER" id="PTHR30589">
    <property type="entry name" value="PROLIPOPROTEIN DIACYLGLYCERYL TRANSFERASE"/>
    <property type="match status" value="1"/>
</dbReference>
<evidence type="ECO:0000256" key="7">
    <source>
        <dbReference type="SAM" id="Phobius"/>
    </source>
</evidence>
<comment type="similarity">
    <text evidence="1">Belongs to the Lgt family.</text>
</comment>
<dbReference type="PANTHER" id="PTHR30589:SF0">
    <property type="entry name" value="PHOSPHATIDYLGLYCEROL--PROLIPOPROTEIN DIACYLGLYCERYL TRANSFERASE"/>
    <property type="match status" value="1"/>
</dbReference>
<dbReference type="GO" id="GO:0005886">
    <property type="term" value="C:plasma membrane"/>
    <property type="evidence" value="ECO:0007669"/>
    <property type="project" value="InterPro"/>
</dbReference>
<evidence type="ECO:0000256" key="2">
    <source>
        <dbReference type="ARBA" id="ARBA00022475"/>
    </source>
</evidence>
<feature type="transmembrane region" description="Helical" evidence="7">
    <location>
        <begin position="23"/>
        <end position="40"/>
    </location>
</feature>
<keyword evidence="2" id="KW-1003">Cell membrane</keyword>
<keyword evidence="3 8" id="KW-0808">Transferase</keyword>
<dbReference type="EC" id="2.4.99.-" evidence="8"/>
<dbReference type="GO" id="GO:0008961">
    <property type="term" value="F:phosphatidylglycerol-prolipoprotein diacylglyceryl transferase activity"/>
    <property type="evidence" value="ECO:0007669"/>
    <property type="project" value="InterPro"/>
</dbReference>
<evidence type="ECO:0000256" key="4">
    <source>
        <dbReference type="ARBA" id="ARBA00022692"/>
    </source>
</evidence>
<organism evidence="8 9">
    <name type="scientific">Klebsiella variicola</name>
    <dbReference type="NCBI Taxonomy" id="244366"/>
    <lineage>
        <taxon>Bacteria</taxon>
        <taxon>Pseudomonadati</taxon>
        <taxon>Pseudomonadota</taxon>
        <taxon>Gammaproteobacteria</taxon>
        <taxon>Enterobacterales</taxon>
        <taxon>Enterobacteriaceae</taxon>
        <taxon>Klebsiella/Raoultella group</taxon>
        <taxon>Klebsiella</taxon>
        <taxon>Klebsiella pneumoniae complex</taxon>
    </lineage>
</organism>
<sequence>MNSGYLHFPEFDPVIFSLGPVSLHWYGLMYLVGFVFAMWLATRRANRPGSGWTKNEVENLLYAGFLGVFLGGRIGYVLFYNLPVFLADPLYLFRVWDGGMSFHGGLIA</sequence>
<protein>
    <submittedName>
        <fullName evidence="8">Prolipoprotein diacylglyceryl transferase</fullName>
        <ecNumber evidence="8">2.4.99.-</ecNumber>
    </submittedName>
</protein>
<dbReference type="EMBL" id="UGKR01000003">
    <property type="protein sequence ID" value="STS93021.1"/>
    <property type="molecule type" value="Genomic_DNA"/>
</dbReference>
<evidence type="ECO:0000256" key="3">
    <source>
        <dbReference type="ARBA" id="ARBA00022679"/>
    </source>
</evidence>
<feature type="transmembrane region" description="Helical" evidence="7">
    <location>
        <begin position="60"/>
        <end position="82"/>
    </location>
</feature>
<keyword evidence="8" id="KW-0449">Lipoprotein</keyword>
<dbReference type="Pfam" id="PF01790">
    <property type="entry name" value="LGT"/>
    <property type="match status" value="1"/>
</dbReference>
<dbReference type="NCBIfam" id="TIGR00544">
    <property type="entry name" value="lgt"/>
    <property type="match status" value="1"/>
</dbReference>
<reference evidence="8 9" key="1">
    <citation type="submission" date="2018-06" db="EMBL/GenBank/DDBJ databases">
        <authorList>
            <consortium name="Pathogen Informatics"/>
            <person name="Doyle S."/>
        </authorList>
    </citation>
    <scope>NUCLEOTIDE SEQUENCE [LARGE SCALE GENOMIC DNA]</scope>
    <source>
        <strain evidence="8 9">NCTC9177</strain>
    </source>
</reference>
<dbReference type="AlphaFoldDB" id="A0A7H4MRS1"/>
<keyword evidence="5 7" id="KW-1133">Transmembrane helix</keyword>
<evidence type="ECO:0000256" key="1">
    <source>
        <dbReference type="ARBA" id="ARBA00007150"/>
    </source>
</evidence>
<dbReference type="GO" id="GO:0042158">
    <property type="term" value="P:lipoprotein biosynthetic process"/>
    <property type="evidence" value="ECO:0007669"/>
    <property type="project" value="InterPro"/>
</dbReference>
<name>A0A7H4MRS1_KLEVA</name>
<accession>A0A7H4MRS1</accession>
<comment type="caution">
    <text evidence="8">The sequence shown here is derived from an EMBL/GenBank/DDBJ whole genome shotgun (WGS) entry which is preliminary data.</text>
</comment>
<evidence type="ECO:0000313" key="9">
    <source>
        <dbReference type="Proteomes" id="UP000254545"/>
    </source>
</evidence>
<evidence type="ECO:0000256" key="5">
    <source>
        <dbReference type="ARBA" id="ARBA00022989"/>
    </source>
</evidence>
<keyword evidence="4 7" id="KW-0812">Transmembrane</keyword>
<keyword evidence="6 7" id="KW-0472">Membrane</keyword>
<gene>
    <name evidence="8" type="primary">lgt_2</name>
    <name evidence="8" type="ORF">NCTC9177_06987</name>
</gene>
<keyword evidence="8" id="KW-0328">Glycosyltransferase</keyword>
<evidence type="ECO:0000256" key="6">
    <source>
        <dbReference type="ARBA" id="ARBA00023136"/>
    </source>
</evidence>
<dbReference type="Proteomes" id="UP000254545">
    <property type="component" value="Unassembled WGS sequence"/>
</dbReference>